<dbReference type="SUPFAM" id="SSF101960">
    <property type="entry name" value="Stabilizer of iron transporter SufD"/>
    <property type="match status" value="1"/>
</dbReference>
<dbReference type="Proteomes" id="UP000183995">
    <property type="component" value="Unassembled WGS sequence"/>
</dbReference>
<reference evidence="2 3" key="1">
    <citation type="submission" date="2016-11" db="EMBL/GenBank/DDBJ databases">
        <authorList>
            <person name="Jaros S."/>
            <person name="Januszkiewicz K."/>
            <person name="Wedrychowicz H."/>
        </authorList>
    </citation>
    <scope>NUCLEOTIDE SEQUENCE [LARGE SCALE GENOMIC DNA]</scope>
    <source>
        <strain evidence="2 3">DSM 10068</strain>
    </source>
</reference>
<dbReference type="InterPro" id="IPR000825">
    <property type="entry name" value="SUF_FeS_clus_asmbl_SufBD_core"/>
</dbReference>
<dbReference type="InterPro" id="IPR055346">
    <property type="entry name" value="Fe-S_cluster_assembly_SufBD"/>
</dbReference>
<sequence>MSQFETMLGRMPVRTWSRPRVNDAGLVLREPDDVSLAGGADIRASGQIIIKQSYDRTAFGEDLTGPFVPEGLRVFIEENTNRRHLIRIPKGYAEREPIVLTLHLGMESPVLVDDVVIEAEEDASAVVILKYTSDDGTRVQHFGRTRVIVRRNARVQLVKLQMLPNDAAHTDAVGGVAQAGARLDVILAELGAARPLSSCNLILEGDGANAELDVVYLGDGERSLDMSYRAEHRGRKTVSGIYAKGILMDRSKKIFRDTLDFKSGASGSKGREEENVLMLGRDVRNISVPLLLCGEDNVEGEHAASSGRPDEKVLFYLMSRGLGELEAKKLLAQAAVSSIVEKIPEASVRNEILGAVRRSIGKGGAKA</sequence>
<feature type="domain" description="SUF system FeS cluster assembly SufBD core" evidence="1">
    <location>
        <begin position="109"/>
        <end position="334"/>
    </location>
</feature>
<dbReference type="GO" id="GO:0016226">
    <property type="term" value="P:iron-sulfur cluster assembly"/>
    <property type="evidence" value="ECO:0007669"/>
    <property type="project" value="InterPro"/>
</dbReference>
<dbReference type="Pfam" id="PF01458">
    <property type="entry name" value="SUFBD_core"/>
    <property type="match status" value="1"/>
</dbReference>
<dbReference type="PANTHER" id="PTHR43575:SF1">
    <property type="entry name" value="PROTEIN ABCI7, CHLOROPLASTIC"/>
    <property type="match status" value="1"/>
</dbReference>
<gene>
    <name evidence="2" type="ORF">SAMN02745823_01302</name>
</gene>
<dbReference type="RefSeq" id="WP_073076876.1">
    <property type="nucleotide sequence ID" value="NZ_FQXV01000003.1"/>
</dbReference>
<accession>A0A1M5WIT8</accession>
<dbReference type="OrthoDB" id="9803529at2"/>
<protein>
    <submittedName>
        <fullName evidence="2">Uncharacterized protein family (UPF0051)</fullName>
    </submittedName>
</protein>
<evidence type="ECO:0000259" key="1">
    <source>
        <dbReference type="Pfam" id="PF01458"/>
    </source>
</evidence>
<organism evidence="2 3">
    <name type="scientific">Sporobacter termitidis DSM 10068</name>
    <dbReference type="NCBI Taxonomy" id="1123282"/>
    <lineage>
        <taxon>Bacteria</taxon>
        <taxon>Bacillati</taxon>
        <taxon>Bacillota</taxon>
        <taxon>Clostridia</taxon>
        <taxon>Eubacteriales</taxon>
        <taxon>Oscillospiraceae</taxon>
        <taxon>Sporobacter</taxon>
    </lineage>
</organism>
<evidence type="ECO:0000313" key="3">
    <source>
        <dbReference type="Proteomes" id="UP000183995"/>
    </source>
</evidence>
<proteinExistence type="predicted"/>
<dbReference type="PANTHER" id="PTHR43575">
    <property type="entry name" value="PROTEIN ABCI7, CHLOROPLASTIC"/>
    <property type="match status" value="1"/>
</dbReference>
<keyword evidence="3" id="KW-1185">Reference proteome</keyword>
<dbReference type="STRING" id="1123282.SAMN02745823_01302"/>
<name>A0A1M5WIT8_9FIRM</name>
<evidence type="ECO:0000313" key="2">
    <source>
        <dbReference type="EMBL" id="SHH87436.1"/>
    </source>
</evidence>
<dbReference type="InterPro" id="IPR037284">
    <property type="entry name" value="SUF_FeS_clus_asmbl_SufBD_sf"/>
</dbReference>
<dbReference type="EMBL" id="FQXV01000003">
    <property type="protein sequence ID" value="SHH87436.1"/>
    <property type="molecule type" value="Genomic_DNA"/>
</dbReference>
<dbReference type="AlphaFoldDB" id="A0A1M5WIT8"/>